<organism evidence="7 8">
    <name type="scientific">Dactylonectria macrodidyma</name>
    <dbReference type="NCBI Taxonomy" id="307937"/>
    <lineage>
        <taxon>Eukaryota</taxon>
        <taxon>Fungi</taxon>
        <taxon>Dikarya</taxon>
        <taxon>Ascomycota</taxon>
        <taxon>Pezizomycotina</taxon>
        <taxon>Sordariomycetes</taxon>
        <taxon>Hypocreomycetidae</taxon>
        <taxon>Hypocreales</taxon>
        <taxon>Nectriaceae</taxon>
        <taxon>Dactylonectria</taxon>
    </lineage>
</organism>
<dbReference type="Proteomes" id="UP000738349">
    <property type="component" value="Unassembled WGS sequence"/>
</dbReference>
<dbReference type="EMBL" id="JAGMUV010000001">
    <property type="protein sequence ID" value="KAH7177087.1"/>
    <property type="molecule type" value="Genomic_DNA"/>
</dbReference>
<keyword evidence="3" id="KW-0274">FAD</keyword>
<gene>
    <name evidence="7" type="ORF">EDB81DRAFT_676144</name>
</gene>
<evidence type="ECO:0000256" key="2">
    <source>
        <dbReference type="ARBA" id="ARBA00022630"/>
    </source>
</evidence>
<keyword evidence="5" id="KW-0520">NAD</keyword>
<dbReference type="InterPro" id="IPR045024">
    <property type="entry name" value="NDH-2"/>
</dbReference>
<comment type="similarity">
    <text evidence="1">Belongs to the NADH dehydrogenase family.</text>
</comment>
<evidence type="ECO:0000256" key="4">
    <source>
        <dbReference type="ARBA" id="ARBA00023002"/>
    </source>
</evidence>
<keyword evidence="4" id="KW-0560">Oxidoreductase</keyword>
<name>A0A9P9JJN3_9HYPO</name>
<sequence>MSATKQRVLVIGTGWAGYELAQEIDLTKYELTVVSPETTQALTPLLASAACGLFAPYLAYEPIRRKSRKVRFLQAYVDSIDFDARAATCRPAFAKLSDQRFTLEYDKVIIAPGCQTNTFDTPGVAEHAFFVKSVADARAVRQRLEDMLEIASLPGVSEERQRELCHVIIVGGGPTGVEMAAELSDLFIEEFSHLYSNLRGKMRVSVHDVADNILCSFDAKLQEYATKSLSAHRVEVKADSHITKVTEDTIETKEDGKIGYGMLIWATGNKSISLVGNLKVKKTDGGLTRILTDEHLHVLRNGHADPNAFALGDAADVEGQSLPTIAQVALQKAVYLVRVLNSPSTKPEPFRYKQKAAITYTGAKDGVVAGKDDYSGYGAWLSWRSANVMWTRSFRRKLMISITWVLNYFGGRDVARN</sequence>
<dbReference type="PANTHER" id="PTHR43706">
    <property type="entry name" value="NADH DEHYDROGENASE"/>
    <property type="match status" value="1"/>
</dbReference>
<reference evidence="7" key="1">
    <citation type="journal article" date="2021" name="Nat. Commun.">
        <title>Genetic determinants of endophytism in the Arabidopsis root mycobiome.</title>
        <authorList>
            <person name="Mesny F."/>
            <person name="Miyauchi S."/>
            <person name="Thiergart T."/>
            <person name="Pickel B."/>
            <person name="Atanasova L."/>
            <person name="Karlsson M."/>
            <person name="Huettel B."/>
            <person name="Barry K.W."/>
            <person name="Haridas S."/>
            <person name="Chen C."/>
            <person name="Bauer D."/>
            <person name="Andreopoulos W."/>
            <person name="Pangilinan J."/>
            <person name="LaButti K."/>
            <person name="Riley R."/>
            <person name="Lipzen A."/>
            <person name="Clum A."/>
            <person name="Drula E."/>
            <person name="Henrissat B."/>
            <person name="Kohler A."/>
            <person name="Grigoriev I.V."/>
            <person name="Martin F.M."/>
            <person name="Hacquard S."/>
        </authorList>
    </citation>
    <scope>NUCLEOTIDE SEQUENCE</scope>
    <source>
        <strain evidence="7">MPI-CAGE-AT-0147</strain>
    </source>
</reference>
<dbReference type="GO" id="GO:0003954">
    <property type="term" value="F:NADH dehydrogenase activity"/>
    <property type="evidence" value="ECO:0007669"/>
    <property type="project" value="InterPro"/>
</dbReference>
<dbReference type="OrthoDB" id="3244603at2759"/>
<dbReference type="PRINTS" id="PR00368">
    <property type="entry name" value="FADPNR"/>
</dbReference>
<evidence type="ECO:0000259" key="6">
    <source>
        <dbReference type="Pfam" id="PF07992"/>
    </source>
</evidence>
<dbReference type="InterPro" id="IPR023753">
    <property type="entry name" value="FAD/NAD-binding_dom"/>
</dbReference>
<protein>
    <recommendedName>
        <fullName evidence="6">FAD/NAD(P)-binding domain-containing protein</fullName>
    </recommendedName>
</protein>
<dbReference type="AlphaFoldDB" id="A0A9P9JJN3"/>
<proteinExistence type="inferred from homology"/>
<feature type="domain" description="FAD/NAD(P)-binding" evidence="6">
    <location>
        <begin position="7"/>
        <end position="333"/>
    </location>
</feature>
<evidence type="ECO:0000256" key="1">
    <source>
        <dbReference type="ARBA" id="ARBA00005272"/>
    </source>
</evidence>
<dbReference type="Gene3D" id="3.50.50.100">
    <property type="match status" value="1"/>
</dbReference>
<dbReference type="InterPro" id="IPR036188">
    <property type="entry name" value="FAD/NAD-bd_sf"/>
</dbReference>
<dbReference type="PANTHER" id="PTHR43706:SF17">
    <property type="entry name" value="NADH DEHYDROGENASE (EUROFUNG)"/>
    <property type="match status" value="1"/>
</dbReference>
<evidence type="ECO:0000313" key="8">
    <source>
        <dbReference type="Proteomes" id="UP000738349"/>
    </source>
</evidence>
<keyword evidence="8" id="KW-1185">Reference proteome</keyword>
<keyword evidence="2" id="KW-0285">Flavoprotein</keyword>
<evidence type="ECO:0000256" key="3">
    <source>
        <dbReference type="ARBA" id="ARBA00022827"/>
    </source>
</evidence>
<evidence type="ECO:0000313" key="7">
    <source>
        <dbReference type="EMBL" id="KAH7177087.1"/>
    </source>
</evidence>
<accession>A0A9P9JJN3</accession>
<dbReference type="SUPFAM" id="SSF51905">
    <property type="entry name" value="FAD/NAD(P)-binding domain"/>
    <property type="match status" value="2"/>
</dbReference>
<evidence type="ECO:0000256" key="5">
    <source>
        <dbReference type="ARBA" id="ARBA00023027"/>
    </source>
</evidence>
<dbReference type="Pfam" id="PF07992">
    <property type="entry name" value="Pyr_redox_2"/>
    <property type="match status" value="1"/>
</dbReference>
<comment type="caution">
    <text evidence="7">The sequence shown here is derived from an EMBL/GenBank/DDBJ whole genome shotgun (WGS) entry which is preliminary data.</text>
</comment>
<dbReference type="GO" id="GO:0005739">
    <property type="term" value="C:mitochondrion"/>
    <property type="evidence" value="ECO:0007669"/>
    <property type="project" value="TreeGrafter"/>
</dbReference>